<dbReference type="InterPro" id="IPR017921">
    <property type="entry name" value="Znf_CTCHY"/>
</dbReference>
<evidence type="ECO:0000256" key="3">
    <source>
        <dbReference type="ARBA" id="ARBA00022833"/>
    </source>
</evidence>
<evidence type="ECO:0000256" key="4">
    <source>
        <dbReference type="PROSITE-ProRule" id="PRU00601"/>
    </source>
</evidence>
<dbReference type="SUPFAM" id="SSF161219">
    <property type="entry name" value="CHY zinc finger-like"/>
    <property type="match status" value="1"/>
</dbReference>
<dbReference type="InterPro" id="IPR039512">
    <property type="entry name" value="RCHY1_zinc-ribbon"/>
</dbReference>
<dbReference type="Gene3D" id="2.20.28.10">
    <property type="match status" value="1"/>
</dbReference>
<dbReference type="GO" id="GO:0008270">
    <property type="term" value="F:zinc ion binding"/>
    <property type="evidence" value="ECO:0007669"/>
    <property type="project" value="UniProtKB-KW"/>
</dbReference>
<evidence type="ECO:0000256" key="2">
    <source>
        <dbReference type="ARBA" id="ARBA00022771"/>
    </source>
</evidence>
<dbReference type="GO" id="GO:0006511">
    <property type="term" value="P:ubiquitin-dependent protein catabolic process"/>
    <property type="evidence" value="ECO:0007669"/>
    <property type="project" value="TreeGrafter"/>
</dbReference>
<keyword evidence="3" id="KW-0862">Zinc</keyword>
<dbReference type="PROSITE" id="PS51270">
    <property type="entry name" value="ZF_CTCHY"/>
    <property type="match status" value="1"/>
</dbReference>
<gene>
    <name evidence="8" type="primary">ga09862</name>
    <name evidence="8" type="ORF">PR202_ga09862</name>
</gene>
<dbReference type="PROSITE" id="PS51266">
    <property type="entry name" value="ZF_CHY"/>
    <property type="match status" value="1"/>
</dbReference>
<reference evidence="8" key="2">
    <citation type="submission" date="2021-12" db="EMBL/GenBank/DDBJ databases">
        <title>Resequencing data analysis of finger millet.</title>
        <authorList>
            <person name="Hatakeyama M."/>
            <person name="Aluri S."/>
            <person name="Balachadran M.T."/>
            <person name="Sivarajan S.R."/>
            <person name="Poveda L."/>
            <person name="Shimizu-Inatsugi R."/>
            <person name="Schlapbach R."/>
            <person name="Sreeman S.M."/>
            <person name="Shimizu K.K."/>
        </authorList>
    </citation>
    <scope>NUCLEOTIDE SEQUENCE</scope>
</reference>
<dbReference type="Pfam" id="PF14599">
    <property type="entry name" value="zinc_ribbon_6"/>
    <property type="match status" value="1"/>
</dbReference>
<proteinExistence type="predicted"/>
<comment type="caution">
    <text evidence="8">The sequence shown here is derived from an EMBL/GenBank/DDBJ whole genome shotgun (WGS) entry which is preliminary data.</text>
</comment>
<dbReference type="SUPFAM" id="SSF57850">
    <property type="entry name" value="RING/U-box"/>
    <property type="match status" value="1"/>
</dbReference>
<dbReference type="PROSITE" id="PS50089">
    <property type="entry name" value="ZF_RING_2"/>
    <property type="match status" value="1"/>
</dbReference>
<dbReference type="InterPro" id="IPR001841">
    <property type="entry name" value="Znf_RING"/>
</dbReference>
<feature type="domain" description="CTCHY-type" evidence="7">
    <location>
        <begin position="135"/>
        <end position="201"/>
    </location>
</feature>
<evidence type="ECO:0000259" key="6">
    <source>
        <dbReference type="PROSITE" id="PS51266"/>
    </source>
</evidence>
<feature type="domain" description="CHY-type" evidence="6">
    <location>
        <begin position="47"/>
        <end position="123"/>
    </location>
</feature>
<keyword evidence="2 4" id="KW-0863">Zinc-finger</keyword>
<dbReference type="InterPro" id="IPR008913">
    <property type="entry name" value="Znf_CHY"/>
</dbReference>
<evidence type="ECO:0000313" key="9">
    <source>
        <dbReference type="Proteomes" id="UP001054889"/>
    </source>
</evidence>
<reference evidence="8" key="1">
    <citation type="journal article" date="2018" name="DNA Res.">
        <title>Multiple hybrid de novo genome assembly of finger millet, an orphan allotetraploid crop.</title>
        <authorList>
            <person name="Hatakeyama M."/>
            <person name="Aluri S."/>
            <person name="Balachadran M.T."/>
            <person name="Sivarajan S.R."/>
            <person name="Patrignani A."/>
            <person name="Gruter S."/>
            <person name="Poveda L."/>
            <person name="Shimizu-Inatsugi R."/>
            <person name="Baeten J."/>
            <person name="Francoijs K.J."/>
            <person name="Nataraja K.N."/>
            <person name="Reddy Y.A.N."/>
            <person name="Phadnis S."/>
            <person name="Ravikumar R.L."/>
            <person name="Schlapbach R."/>
            <person name="Sreeman S.M."/>
            <person name="Shimizu K.K."/>
        </authorList>
    </citation>
    <scope>NUCLEOTIDE SEQUENCE</scope>
</reference>
<dbReference type="PANTHER" id="PTHR21319">
    <property type="entry name" value="RING FINGER AND CHY ZINC FINGER DOMAIN-CONTAINING PROTEIN 1"/>
    <property type="match status" value="1"/>
</dbReference>
<keyword evidence="9" id="KW-1185">Reference proteome</keyword>
<dbReference type="GO" id="GO:0005634">
    <property type="term" value="C:nucleus"/>
    <property type="evidence" value="ECO:0007669"/>
    <property type="project" value="TreeGrafter"/>
</dbReference>
<dbReference type="Pfam" id="PF05495">
    <property type="entry name" value="zf-CHY"/>
    <property type="match status" value="1"/>
</dbReference>
<sequence>MGALNLHIESAAAQHGQAKLNVEGCAWDSLLSDGNYSNPDDGERLENGIMQYGCAHYRRRCRIRAPCCDEVFDCRHCHNEVKNSIKTDMMKRHELPRHEVKQVSFALQSYIMRLYARYVALNKRYDKYASIVVYAWGSTSVKCANSSMMMSVSKQQYHCNGCGICRIGGRENFFHCSKCGCCYSIVLKNSHACVEGAMHHDCPICFEYLFESTNDVSVLPCGHTIHVKCLKEMEEHYQFACPLCSKSVCDMSKAWERLDEELATISDTCDKMVRILCNDCGAISEVQFHLIANKCQNCKSYNTRQI</sequence>
<dbReference type="GO" id="GO:0016567">
    <property type="term" value="P:protein ubiquitination"/>
    <property type="evidence" value="ECO:0007669"/>
    <property type="project" value="TreeGrafter"/>
</dbReference>
<dbReference type="CDD" id="cd16464">
    <property type="entry name" value="RING-H2_Pirh2-like"/>
    <property type="match status" value="1"/>
</dbReference>
<dbReference type="Proteomes" id="UP001054889">
    <property type="component" value="Unassembled WGS sequence"/>
</dbReference>
<evidence type="ECO:0000313" key="8">
    <source>
        <dbReference type="EMBL" id="GJM93315.1"/>
    </source>
</evidence>
<dbReference type="PANTHER" id="PTHR21319:SF53">
    <property type="entry name" value="RING FINGER AND CHY ZINC FINGER DOMAIN-CONTAINING PROTEIN 1"/>
    <property type="match status" value="1"/>
</dbReference>
<dbReference type="AlphaFoldDB" id="A0AAV5C451"/>
<dbReference type="InterPro" id="IPR013083">
    <property type="entry name" value="Znf_RING/FYVE/PHD"/>
</dbReference>
<dbReference type="Gene3D" id="3.30.40.10">
    <property type="entry name" value="Zinc/RING finger domain, C3HC4 (zinc finger)"/>
    <property type="match status" value="1"/>
</dbReference>
<dbReference type="InterPro" id="IPR037274">
    <property type="entry name" value="Znf_CHY_sf"/>
</dbReference>
<dbReference type="Pfam" id="PF13639">
    <property type="entry name" value="zf-RING_2"/>
    <property type="match status" value="1"/>
</dbReference>
<dbReference type="GO" id="GO:0061630">
    <property type="term" value="F:ubiquitin protein ligase activity"/>
    <property type="evidence" value="ECO:0007669"/>
    <property type="project" value="TreeGrafter"/>
</dbReference>
<dbReference type="InterPro" id="IPR037275">
    <property type="entry name" value="Znf_CTCHY_sf"/>
</dbReference>
<keyword evidence="1" id="KW-0479">Metal-binding</keyword>
<dbReference type="SUPFAM" id="SSF161245">
    <property type="entry name" value="Zinc hairpin stack"/>
    <property type="match status" value="1"/>
</dbReference>
<evidence type="ECO:0000259" key="5">
    <source>
        <dbReference type="PROSITE" id="PS50089"/>
    </source>
</evidence>
<dbReference type="SMART" id="SM00184">
    <property type="entry name" value="RING"/>
    <property type="match status" value="1"/>
</dbReference>
<feature type="domain" description="RING-type" evidence="5">
    <location>
        <begin position="202"/>
        <end position="245"/>
    </location>
</feature>
<evidence type="ECO:0000259" key="7">
    <source>
        <dbReference type="PROSITE" id="PS51270"/>
    </source>
</evidence>
<organism evidence="8 9">
    <name type="scientific">Eleusine coracana subsp. coracana</name>
    <dbReference type="NCBI Taxonomy" id="191504"/>
    <lineage>
        <taxon>Eukaryota</taxon>
        <taxon>Viridiplantae</taxon>
        <taxon>Streptophyta</taxon>
        <taxon>Embryophyta</taxon>
        <taxon>Tracheophyta</taxon>
        <taxon>Spermatophyta</taxon>
        <taxon>Magnoliopsida</taxon>
        <taxon>Liliopsida</taxon>
        <taxon>Poales</taxon>
        <taxon>Poaceae</taxon>
        <taxon>PACMAD clade</taxon>
        <taxon>Chloridoideae</taxon>
        <taxon>Cynodonteae</taxon>
        <taxon>Eleusininae</taxon>
        <taxon>Eleusine</taxon>
    </lineage>
</organism>
<dbReference type="EMBL" id="BQKI01000004">
    <property type="protein sequence ID" value="GJM93315.1"/>
    <property type="molecule type" value="Genomic_DNA"/>
</dbReference>
<evidence type="ECO:0000256" key="1">
    <source>
        <dbReference type="ARBA" id="ARBA00022723"/>
    </source>
</evidence>
<protein>
    <submittedName>
        <fullName evidence="8">Uncharacterized protein</fullName>
    </submittedName>
</protein>
<accession>A0AAV5C451</accession>
<name>A0AAV5C451_ELECO</name>